<comment type="caution">
    <text evidence="1">The sequence shown here is derived from an EMBL/GenBank/DDBJ whole genome shotgun (WGS) entry which is preliminary data.</text>
</comment>
<keyword evidence="2" id="KW-1185">Reference proteome</keyword>
<proteinExistence type="predicted"/>
<feature type="non-terminal residue" evidence="1">
    <location>
        <position position="72"/>
    </location>
</feature>
<dbReference type="AlphaFoldDB" id="A0A699ZLK4"/>
<reference evidence="1 2" key="1">
    <citation type="submission" date="2020-02" db="EMBL/GenBank/DDBJ databases">
        <title>Draft genome sequence of Haematococcus lacustris strain NIES-144.</title>
        <authorList>
            <person name="Morimoto D."/>
            <person name="Nakagawa S."/>
            <person name="Yoshida T."/>
            <person name="Sawayama S."/>
        </authorList>
    </citation>
    <scope>NUCLEOTIDE SEQUENCE [LARGE SCALE GENOMIC DNA]</scope>
    <source>
        <strain evidence="1 2">NIES-144</strain>
    </source>
</reference>
<evidence type="ECO:0000313" key="1">
    <source>
        <dbReference type="EMBL" id="GFH16672.1"/>
    </source>
</evidence>
<accession>A0A699ZLK4</accession>
<dbReference type="EMBL" id="BLLF01001033">
    <property type="protein sequence ID" value="GFH16672.1"/>
    <property type="molecule type" value="Genomic_DNA"/>
</dbReference>
<feature type="non-terminal residue" evidence="1">
    <location>
        <position position="1"/>
    </location>
</feature>
<sequence length="72" mass="8141">MLCAHSRHRPYSSVVAHRADRARTVQMLAAVAHAREQTAFDLTRPKYARKHWLCCPSDEELWVRGAAVGVAK</sequence>
<organism evidence="1 2">
    <name type="scientific">Haematococcus lacustris</name>
    <name type="common">Green alga</name>
    <name type="synonym">Haematococcus pluvialis</name>
    <dbReference type="NCBI Taxonomy" id="44745"/>
    <lineage>
        <taxon>Eukaryota</taxon>
        <taxon>Viridiplantae</taxon>
        <taxon>Chlorophyta</taxon>
        <taxon>core chlorophytes</taxon>
        <taxon>Chlorophyceae</taxon>
        <taxon>CS clade</taxon>
        <taxon>Chlamydomonadales</taxon>
        <taxon>Haematococcaceae</taxon>
        <taxon>Haematococcus</taxon>
    </lineage>
</organism>
<evidence type="ECO:0000313" key="2">
    <source>
        <dbReference type="Proteomes" id="UP000485058"/>
    </source>
</evidence>
<protein>
    <submittedName>
        <fullName evidence="1">Uncharacterized protein</fullName>
    </submittedName>
</protein>
<gene>
    <name evidence="1" type="ORF">HaLaN_13138</name>
</gene>
<dbReference type="Proteomes" id="UP000485058">
    <property type="component" value="Unassembled WGS sequence"/>
</dbReference>
<name>A0A699ZLK4_HAELA</name>